<name>A0ABU1TQY0_9FLAO</name>
<dbReference type="Pfam" id="PF00144">
    <property type="entry name" value="Beta-lactamase"/>
    <property type="match status" value="1"/>
</dbReference>
<evidence type="ECO:0000259" key="1">
    <source>
        <dbReference type="Pfam" id="PF00144"/>
    </source>
</evidence>
<feature type="domain" description="Beta-lactamase-related" evidence="1">
    <location>
        <begin position="147"/>
        <end position="452"/>
    </location>
</feature>
<dbReference type="PANTHER" id="PTHR46825:SF9">
    <property type="entry name" value="BETA-LACTAMASE-RELATED DOMAIN-CONTAINING PROTEIN"/>
    <property type="match status" value="1"/>
</dbReference>
<dbReference type="EMBL" id="JAVDVI010000006">
    <property type="protein sequence ID" value="MDR6967777.1"/>
    <property type="molecule type" value="Genomic_DNA"/>
</dbReference>
<gene>
    <name evidence="3" type="ORF">J2X31_001789</name>
</gene>
<dbReference type="Pfam" id="PF11954">
    <property type="entry name" value="DUF3471"/>
    <property type="match status" value="1"/>
</dbReference>
<dbReference type="SUPFAM" id="SSF56601">
    <property type="entry name" value="beta-lactamase/transpeptidase-like"/>
    <property type="match status" value="1"/>
</dbReference>
<dbReference type="InterPro" id="IPR021860">
    <property type="entry name" value="Peptidase_S12_Pab87-rel_C"/>
</dbReference>
<evidence type="ECO:0000259" key="2">
    <source>
        <dbReference type="Pfam" id="PF11954"/>
    </source>
</evidence>
<organism evidence="3 4">
    <name type="scientific">Flavobacterium arsenatis</name>
    <dbReference type="NCBI Taxonomy" id="1484332"/>
    <lineage>
        <taxon>Bacteria</taxon>
        <taxon>Pseudomonadati</taxon>
        <taxon>Bacteroidota</taxon>
        <taxon>Flavobacteriia</taxon>
        <taxon>Flavobacteriales</taxon>
        <taxon>Flavobacteriaceae</taxon>
        <taxon>Flavobacterium</taxon>
    </lineage>
</organism>
<evidence type="ECO:0000313" key="3">
    <source>
        <dbReference type="EMBL" id="MDR6967777.1"/>
    </source>
</evidence>
<feature type="domain" description="Peptidase S12 Pab87-related C-terminal" evidence="2">
    <location>
        <begin position="489"/>
        <end position="564"/>
    </location>
</feature>
<proteinExistence type="predicted"/>
<protein>
    <submittedName>
        <fullName evidence="3">CubicO group peptidase (Beta-lactamase class C family)</fullName>
    </submittedName>
</protein>
<dbReference type="RefSeq" id="WP_310026066.1">
    <property type="nucleotide sequence ID" value="NZ_JAVDVI010000006.1"/>
</dbReference>
<dbReference type="Proteomes" id="UP001255185">
    <property type="component" value="Unassembled WGS sequence"/>
</dbReference>
<dbReference type="PANTHER" id="PTHR46825">
    <property type="entry name" value="D-ALANYL-D-ALANINE-CARBOXYPEPTIDASE/ENDOPEPTIDASE AMPH"/>
    <property type="match status" value="1"/>
</dbReference>
<sequence length="665" mass="74728">MKHFKFTMACLLAIFQITLLQSQTQKGQLVKNKTITSSMGNGEKHRYKVHLDKNQFATFQLMQKGIDVFITTYDPNGMKLDDFDSPNGKEGAENVIITSTIKGEYVLEIYPVDDKQSIGSYDLQILQIKPKATKSNDRVDELFAIWDTPSTPGASVAVIKNGSIIYKKGYGMSNLEYDIKNDPTTVFHVASISKQFTVFSILLLQKEGKLSLDDDIRKYIPEVPDFGKTITLRHLATHTSGLRDQWSLVSMAGWQADDLITTEQILKMVSKQKELNFNPGDELVYCNTGFTLLAEVVARVSGKTFAQFTEENIFKPLKMSHTLFYDNHEKIVKNRAYSYSTDEGGYKKLILNYETVGATSLFTTAEDLSLWAMNFEALKVGDSTIIETMNTPTALSNGHRPGGAMGQFIGQYKGLNEIQHGGADAGFRSFLTRFPDEHFAVVVLSNTAEFNSGSIAHKIVDIYLADKIKEEKKEEVQPKTMEESGSEIAIDKQVLESYVGNYELNQGFILNVSHTEGKLFVQPTLQPQFALRALTTAEFKIDNVDATMTFVPDAEGRINSITFKQGGNVMNAPRVKAFDASTVNLKDFTGNYYSEELSTQYALVLKEGKLFAQHYRLRDFEFTPFKEGFFDNQFGVVEFVRDTNGIIAGFKQSSDRVKNLLFRKI</sequence>
<keyword evidence="4" id="KW-1185">Reference proteome</keyword>
<dbReference type="InterPro" id="IPR001466">
    <property type="entry name" value="Beta-lactam-related"/>
</dbReference>
<evidence type="ECO:0000313" key="4">
    <source>
        <dbReference type="Proteomes" id="UP001255185"/>
    </source>
</evidence>
<dbReference type="Gene3D" id="2.60.120.380">
    <property type="match status" value="1"/>
</dbReference>
<dbReference type="InterPro" id="IPR012338">
    <property type="entry name" value="Beta-lactam/transpept-like"/>
</dbReference>
<reference evidence="3 4" key="1">
    <citation type="submission" date="2023-07" db="EMBL/GenBank/DDBJ databases">
        <title>Sorghum-associated microbial communities from plants grown in Nebraska, USA.</title>
        <authorList>
            <person name="Schachtman D."/>
        </authorList>
    </citation>
    <scope>NUCLEOTIDE SEQUENCE [LARGE SCALE GENOMIC DNA]</scope>
    <source>
        <strain evidence="3 4">3773</strain>
    </source>
</reference>
<accession>A0ABU1TQY0</accession>
<dbReference type="InterPro" id="IPR050491">
    <property type="entry name" value="AmpC-like"/>
</dbReference>
<comment type="caution">
    <text evidence="3">The sequence shown here is derived from an EMBL/GenBank/DDBJ whole genome shotgun (WGS) entry which is preliminary data.</text>
</comment>
<dbReference type="Gene3D" id="3.40.710.10">
    <property type="entry name" value="DD-peptidase/beta-lactamase superfamily"/>
    <property type="match status" value="1"/>
</dbReference>